<keyword evidence="2" id="KW-1185">Reference proteome</keyword>
<organism evidence="1 2">
    <name type="scientific">Trifolium pratense</name>
    <name type="common">Red clover</name>
    <dbReference type="NCBI Taxonomy" id="57577"/>
    <lineage>
        <taxon>Eukaryota</taxon>
        <taxon>Viridiplantae</taxon>
        <taxon>Streptophyta</taxon>
        <taxon>Embryophyta</taxon>
        <taxon>Tracheophyta</taxon>
        <taxon>Spermatophyta</taxon>
        <taxon>Magnoliopsida</taxon>
        <taxon>eudicotyledons</taxon>
        <taxon>Gunneridae</taxon>
        <taxon>Pentapetalae</taxon>
        <taxon>rosids</taxon>
        <taxon>fabids</taxon>
        <taxon>Fabales</taxon>
        <taxon>Fabaceae</taxon>
        <taxon>Papilionoideae</taxon>
        <taxon>50 kb inversion clade</taxon>
        <taxon>NPAAA clade</taxon>
        <taxon>Hologalegina</taxon>
        <taxon>IRL clade</taxon>
        <taxon>Trifolieae</taxon>
        <taxon>Trifolium</taxon>
    </lineage>
</organism>
<gene>
    <name evidence="1" type="ORF">MILVUS5_LOCUS34712</name>
</gene>
<reference evidence="1" key="1">
    <citation type="submission" date="2023-10" db="EMBL/GenBank/DDBJ databases">
        <authorList>
            <person name="Rodriguez Cubillos JULIANA M."/>
            <person name="De Vega J."/>
        </authorList>
    </citation>
    <scope>NUCLEOTIDE SEQUENCE</scope>
</reference>
<evidence type="ECO:0000313" key="2">
    <source>
        <dbReference type="Proteomes" id="UP001177021"/>
    </source>
</evidence>
<evidence type="ECO:0000313" key="1">
    <source>
        <dbReference type="EMBL" id="CAJ2670716.1"/>
    </source>
</evidence>
<dbReference type="Proteomes" id="UP001177021">
    <property type="component" value="Unassembled WGS sequence"/>
</dbReference>
<name>A0ACB0LMP5_TRIPR</name>
<comment type="caution">
    <text evidence="1">The sequence shown here is derived from an EMBL/GenBank/DDBJ whole genome shotgun (WGS) entry which is preliminary data.</text>
</comment>
<dbReference type="EMBL" id="CASHSV030000615">
    <property type="protein sequence ID" value="CAJ2670716.1"/>
    <property type="molecule type" value="Genomic_DNA"/>
</dbReference>
<proteinExistence type="predicted"/>
<protein>
    <submittedName>
        <fullName evidence="1">Uncharacterized protein</fullName>
    </submittedName>
</protein>
<sequence>MAEFLKSVFIVTLFVSLFLVVIKGAETECVRKEDCYEKLPYLRRIRMICVKGRRTNQLNGTTSWNVSEEQQQEQQANTHNSGCSHLPTT</sequence>
<accession>A0ACB0LMP5</accession>